<dbReference type="AlphaFoldDB" id="A0A1B2E8M4"/>
<dbReference type="Pfam" id="PF07690">
    <property type="entry name" value="MFS_1"/>
    <property type="match status" value="1"/>
</dbReference>
<accession>A0A1B2E8M4</accession>
<dbReference type="InterPro" id="IPR020846">
    <property type="entry name" value="MFS_dom"/>
</dbReference>
<organism evidence="8">
    <name type="scientific">Paenibacillus ihbetae</name>
    <dbReference type="NCBI Taxonomy" id="1870820"/>
    <lineage>
        <taxon>Bacteria</taxon>
        <taxon>Bacillati</taxon>
        <taxon>Bacillota</taxon>
        <taxon>Bacilli</taxon>
        <taxon>Bacillales</taxon>
        <taxon>Paenibacillaceae</taxon>
        <taxon>Paenibacillus</taxon>
    </lineage>
</organism>
<name>A0A1B2E8M4_9BACL</name>
<comment type="subcellular location">
    <subcellularLocation>
        <location evidence="1">Cell membrane</location>
        <topology evidence="1">Multi-pass membrane protein</topology>
    </subcellularLocation>
</comment>
<feature type="domain" description="Major facilitator superfamily (MFS) profile" evidence="7">
    <location>
        <begin position="12"/>
        <end position="370"/>
    </location>
</feature>
<sequence length="370" mass="39852">MDINVGTRQWTALIVMLLAVFLSILNGFSSIVAIPAIQQNLHATDAQTHLILAVYNFVFGILLILGGRLGDKYGRRKIFLYGIGLFTLSSLGAGLAPNADILIVMRGIQGVSASLMVPQVLSIIQVNFHGRTRGIALGAYAAVGGFASTISQLLGGWLITGNILDLGWRMIYLINLPIGIAAFVLANFAVDESASTEAKGKRMDTVGTILVTLALLTFSIPLTFGNDLGWPVWSLASLLLTPVLIWYFVRYEQKIKTHPLTSPLIKLSLFKQKSFSLGNLLVLLFYSGNAALFLALPLLLQNGLGVTALESGIIFTPLALGFAFMSLTGGRLAEKYGRKTLTAGVLLLGFSYLCSLPRELSSIKLCRGMN</sequence>
<feature type="transmembrane region" description="Helical" evidence="6">
    <location>
        <begin position="280"/>
        <end position="300"/>
    </location>
</feature>
<feature type="transmembrane region" description="Helical" evidence="6">
    <location>
        <begin position="312"/>
        <end position="333"/>
    </location>
</feature>
<keyword evidence="2" id="KW-0813">Transport</keyword>
<dbReference type="SUPFAM" id="SSF103473">
    <property type="entry name" value="MFS general substrate transporter"/>
    <property type="match status" value="1"/>
</dbReference>
<dbReference type="EMBL" id="CP016809">
    <property type="protein sequence ID" value="ANY76301.1"/>
    <property type="molecule type" value="Genomic_DNA"/>
</dbReference>
<dbReference type="Gene3D" id="1.20.1720.10">
    <property type="entry name" value="Multidrug resistance protein D"/>
    <property type="match status" value="1"/>
</dbReference>
<dbReference type="GO" id="GO:0022857">
    <property type="term" value="F:transmembrane transporter activity"/>
    <property type="evidence" value="ECO:0007669"/>
    <property type="project" value="InterPro"/>
</dbReference>
<feature type="transmembrane region" description="Helical" evidence="6">
    <location>
        <begin position="12"/>
        <end position="37"/>
    </location>
</feature>
<keyword evidence="4 6" id="KW-1133">Transmembrane helix</keyword>
<keyword evidence="3 6" id="KW-0812">Transmembrane</keyword>
<evidence type="ECO:0000256" key="4">
    <source>
        <dbReference type="ARBA" id="ARBA00022989"/>
    </source>
</evidence>
<feature type="transmembrane region" description="Helical" evidence="6">
    <location>
        <begin position="230"/>
        <end position="249"/>
    </location>
</feature>
<feature type="transmembrane region" description="Helical" evidence="6">
    <location>
        <begin position="78"/>
        <end position="97"/>
    </location>
</feature>
<dbReference type="PANTHER" id="PTHR42718:SF39">
    <property type="entry name" value="ACTINORHODIN TRANSPORTER-RELATED"/>
    <property type="match status" value="1"/>
</dbReference>
<feature type="transmembrane region" description="Helical" evidence="6">
    <location>
        <begin position="171"/>
        <end position="190"/>
    </location>
</feature>
<dbReference type="PROSITE" id="PS00216">
    <property type="entry name" value="SUGAR_TRANSPORT_1"/>
    <property type="match status" value="1"/>
</dbReference>
<dbReference type="CDD" id="cd17321">
    <property type="entry name" value="MFS_MMR_MDR_like"/>
    <property type="match status" value="1"/>
</dbReference>
<evidence type="ECO:0000259" key="7">
    <source>
        <dbReference type="PROSITE" id="PS50850"/>
    </source>
</evidence>
<reference evidence="8" key="1">
    <citation type="submission" date="2016-08" db="EMBL/GenBank/DDBJ databases">
        <title>Complete Genome Seqeunce of Paenibacillus sp. nov. IHBB 9852 from high altitute lake of Indian trans-Himalayas.</title>
        <authorList>
            <person name="Kiran S."/>
            <person name="Swarnkar M.K."/>
            <person name="Rana A."/>
            <person name="Tewari R."/>
            <person name="Gulati A."/>
        </authorList>
    </citation>
    <scope>NUCLEOTIDE SEQUENCE [LARGE SCALE GENOMIC DNA]</scope>
    <source>
        <strain evidence="8">IHBB 9852</strain>
    </source>
</reference>
<proteinExistence type="predicted"/>
<keyword evidence="5 6" id="KW-0472">Membrane</keyword>
<dbReference type="GO" id="GO:0005886">
    <property type="term" value="C:plasma membrane"/>
    <property type="evidence" value="ECO:0007669"/>
    <property type="project" value="UniProtKB-SubCell"/>
</dbReference>
<feature type="transmembrane region" description="Helical" evidence="6">
    <location>
        <begin position="202"/>
        <end position="224"/>
    </location>
</feature>
<dbReference type="Gene3D" id="1.20.1250.20">
    <property type="entry name" value="MFS general substrate transporter like domains"/>
    <property type="match status" value="1"/>
</dbReference>
<gene>
    <name evidence="8" type="ORF">BBD41_29085</name>
</gene>
<protein>
    <recommendedName>
        <fullName evidence="7">Major facilitator superfamily (MFS) profile domain-containing protein</fullName>
    </recommendedName>
</protein>
<dbReference type="PROSITE" id="PS50850">
    <property type="entry name" value="MFS"/>
    <property type="match status" value="1"/>
</dbReference>
<dbReference type="InterPro" id="IPR036259">
    <property type="entry name" value="MFS_trans_sf"/>
</dbReference>
<evidence type="ECO:0000313" key="8">
    <source>
        <dbReference type="EMBL" id="ANY76301.1"/>
    </source>
</evidence>
<feature type="transmembrane region" description="Helical" evidence="6">
    <location>
        <begin position="103"/>
        <end position="124"/>
    </location>
</feature>
<evidence type="ECO:0000256" key="3">
    <source>
        <dbReference type="ARBA" id="ARBA00022692"/>
    </source>
</evidence>
<dbReference type="InterPro" id="IPR005829">
    <property type="entry name" value="Sugar_transporter_CS"/>
</dbReference>
<dbReference type="InterPro" id="IPR011701">
    <property type="entry name" value="MFS"/>
</dbReference>
<evidence type="ECO:0000256" key="2">
    <source>
        <dbReference type="ARBA" id="ARBA00022448"/>
    </source>
</evidence>
<feature type="transmembrane region" description="Helical" evidence="6">
    <location>
        <begin position="136"/>
        <end position="159"/>
    </location>
</feature>
<dbReference type="KEGG" id="pib:BBD41_29085"/>
<evidence type="ECO:0000256" key="1">
    <source>
        <dbReference type="ARBA" id="ARBA00004651"/>
    </source>
</evidence>
<evidence type="ECO:0000256" key="5">
    <source>
        <dbReference type="ARBA" id="ARBA00023136"/>
    </source>
</evidence>
<dbReference type="PANTHER" id="PTHR42718">
    <property type="entry name" value="MAJOR FACILITATOR SUPERFAMILY MULTIDRUG TRANSPORTER MFSC"/>
    <property type="match status" value="1"/>
</dbReference>
<feature type="transmembrane region" description="Helical" evidence="6">
    <location>
        <begin position="49"/>
        <end position="66"/>
    </location>
</feature>
<evidence type="ECO:0000256" key="6">
    <source>
        <dbReference type="SAM" id="Phobius"/>
    </source>
</evidence>